<dbReference type="PANTHER" id="PTHR10584">
    <property type="entry name" value="SUGAR KINASE"/>
    <property type="match status" value="1"/>
</dbReference>
<evidence type="ECO:0000313" key="4">
    <source>
        <dbReference type="EMBL" id="GAA2173645.1"/>
    </source>
</evidence>
<evidence type="ECO:0000256" key="1">
    <source>
        <dbReference type="ARBA" id="ARBA00022679"/>
    </source>
</evidence>
<accession>A0ABN3AQS5</accession>
<dbReference type="PANTHER" id="PTHR10584:SF167">
    <property type="entry name" value="PFKB DOMAIN PROTEIN"/>
    <property type="match status" value="1"/>
</dbReference>
<comment type="caution">
    <text evidence="4">The sequence shown here is derived from an EMBL/GenBank/DDBJ whole genome shotgun (WGS) entry which is preliminary data.</text>
</comment>
<dbReference type="GO" id="GO:0016301">
    <property type="term" value="F:kinase activity"/>
    <property type="evidence" value="ECO:0007669"/>
    <property type="project" value="UniProtKB-KW"/>
</dbReference>
<dbReference type="PRINTS" id="PR00990">
    <property type="entry name" value="RIBOKINASE"/>
</dbReference>
<organism evidence="4 5">
    <name type="scientific">Agrococcus versicolor</name>
    <dbReference type="NCBI Taxonomy" id="501482"/>
    <lineage>
        <taxon>Bacteria</taxon>
        <taxon>Bacillati</taxon>
        <taxon>Actinomycetota</taxon>
        <taxon>Actinomycetes</taxon>
        <taxon>Micrococcales</taxon>
        <taxon>Microbacteriaceae</taxon>
        <taxon>Agrococcus</taxon>
    </lineage>
</organism>
<dbReference type="Pfam" id="PF00294">
    <property type="entry name" value="PfkB"/>
    <property type="match status" value="1"/>
</dbReference>
<evidence type="ECO:0000313" key="5">
    <source>
        <dbReference type="Proteomes" id="UP001501599"/>
    </source>
</evidence>
<keyword evidence="2 4" id="KW-0418">Kinase</keyword>
<reference evidence="4 5" key="1">
    <citation type="journal article" date="2019" name="Int. J. Syst. Evol. Microbiol.">
        <title>The Global Catalogue of Microorganisms (GCM) 10K type strain sequencing project: providing services to taxonomists for standard genome sequencing and annotation.</title>
        <authorList>
            <consortium name="The Broad Institute Genomics Platform"/>
            <consortium name="The Broad Institute Genome Sequencing Center for Infectious Disease"/>
            <person name="Wu L."/>
            <person name="Ma J."/>
        </authorList>
    </citation>
    <scope>NUCLEOTIDE SEQUENCE [LARGE SCALE GENOMIC DNA]</scope>
    <source>
        <strain evidence="4 5">JCM 16026</strain>
    </source>
</reference>
<evidence type="ECO:0000259" key="3">
    <source>
        <dbReference type="Pfam" id="PF00294"/>
    </source>
</evidence>
<name>A0ABN3AQS5_9MICO</name>
<feature type="domain" description="Carbohydrate kinase PfkB" evidence="3">
    <location>
        <begin position="4"/>
        <end position="288"/>
    </location>
</feature>
<dbReference type="InterPro" id="IPR011611">
    <property type="entry name" value="PfkB_dom"/>
</dbReference>
<dbReference type="SUPFAM" id="SSF53613">
    <property type="entry name" value="Ribokinase-like"/>
    <property type="match status" value="1"/>
</dbReference>
<dbReference type="RefSeq" id="WP_344342572.1">
    <property type="nucleotide sequence ID" value="NZ_BAAAQT010000006.1"/>
</dbReference>
<protein>
    <submittedName>
        <fullName evidence="4">PfkB family carbohydrate kinase</fullName>
    </submittedName>
</protein>
<dbReference type="Gene3D" id="3.40.1190.20">
    <property type="match status" value="1"/>
</dbReference>
<proteinExistence type="predicted"/>
<dbReference type="EMBL" id="BAAAQT010000006">
    <property type="protein sequence ID" value="GAA2173645.1"/>
    <property type="molecule type" value="Genomic_DNA"/>
</dbReference>
<dbReference type="InterPro" id="IPR002139">
    <property type="entry name" value="Ribo/fructo_kinase"/>
</dbReference>
<evidence type="ECO:0000256" key="2">
    <source>
        <dbReference type="ARBA" id="ARBA00022777"/>
    </source>
</evidence>
<dbReference type="InterPro" id="IPR029056">
    <property type="entry name" value="Ribokinase-like"/>
</dbReference>
<gene>
    <name evidence="4" type="ORF">GCM10009846_16390</name>
</gene>
<keyword evidence="5" id="KW-1185">Reference proteome</keyword>
<keyword evidence="1" id="KW-0808">Transferase</keyword>
<dbReference type="Proteomes" id="UP001501599">
    <property type="component" value="Unassembled WGS sequence"/>
</dbReference>
<sequence length="292" mass="29695">MIRALTFGDVIDDVLVFPEGRIRADTDTDARIVRRAGGSAANTAAWMGRAGVRTTFVGRTGAADVDRHVALLAEHGVDARIEGDPEHETGTIVVLVDRDERTMLTDRGANALVDPDSIDDALLAVDVVHVTGYSLLSGHAEAVGRLVDRAHALGAVVSCTIGSAGSIADLGVEVALDALHGVDVMVANLDEGATITGREGAADIGAALAGLAPVVALTLGHTGVVVIDHGHRQFVPAVEARLVDPTGAGDAFTAMFVASVVSGADPVSAARRGVAMAAEAVSVAGARPSRSV</sequence>